<sequence length="152" mass="17681">MELQIRKALESEINILLEFEQGIVDAERPFDNSLKEGEIHYYDLIELIRSDKAEVLLAVINGEIVGSGYAKILKAKPYQKFEEYAYLGFMYVKPTFRGHGINQKILDRLIEWSKEKGMTEVRLDVYAENEIAKKAYLKAGFKPNLLEMRFEI</sequence>
<gene>
    <name evidence="4" type="ORF">ACFQ2C_03590</name>
</gene>
<keyword evidence="2" id="KW-0012">Acyltransferase</keyword>
<keyword evidence="1" id="KW-0808">Transferase</keyword>
<dbReference type="Pfam" id="PF00583">
    <property type="entry name" value="Acetyltransf_1"/>
    <property type="match status" value="1"/>
</dbReference>
<dbReference type="InterPro" id="IPR016181">
    <property type="entry name" value="Acyl_CoA_acyltransferase"/>
</dbReference>
<dbReference type="PANTHER" id="PTHR43072:SF23">
    <property type="entry name" value="UPF0039 PROTEIN C11D3.02C"/>
    <property type="match status" value="1"/>
</dbReference>
<dbReference type="CDD" id="cd04301">
    <property type="entry name" value="NAT_SF"/>
    <property type="match status" value="1"/>
</dbReference>
<evidence type="ECO:0000313" key="5">
    <source>
        <dbReference type="Proteomes" id="UP001597205"/>
    </source>
</evidence>
<dbReference type="RefSeq" id="WP_380894772.1">
    <property type="nucleotide sequence ID" value="NZ_JBHTKY010000003.1"/>
</dbReference>
<dbReference type="InterPro" id="IPR000182">
    <property type="entry name" value="GNAT_dom"/>
</dbReference>
<dbReference type="Proteomes" id="UP001597205">
    <property type="component" value="Unassembled WGS sequence"/>
</dbReference>
<proteinExistence type="predicted"/>
<dbReference type="EMBL" id="JBHTKY010000003">
    <property type="protein sequence ID" value="MFD1164683.1"/>
    <property type="molecule type" value="Genomic_DNA"/>
</dbReference>
<evidence type="ECO:0000256" key="1">
    <source>
        <dbReference type="ARBA" id="ARBA00022679"/>
    </source>
</evidence>
<dbReference type="Gene3D" id="3.40.630.30">
    <property type="match status" value="1"/>
</dbReference>
<evidence type="ECO:0000313" key="4">
    <source>
        <dbReference type="EMBL" id="MFD1164683.1"/>
    </source>
</evidence>
<evidence type="ECO:0000256" key="2">
    <source>
        <dbReference type="ARBA" id="ARBA00023315"/>
    </source>
</evidence>
<evidence type="ECO:0000259" key="3">
    <source>
        <dbReference type="PROSITE" id="PS51186"/>
    </source>
</evidence>
<comment type="caution">
    <text evidence="4">The sequence shown here is derived from an EMBL/GenBank/DDBJ whole genome shotgun (WGS) entry which is preliminary data.</text>
</comment>
<keyword evidence="5" id="KW-1185">Reference proteome</keyword>
<protein>
    <submittedName>
        <fullName evidence="4">GNAT family N-acetyltransferase</fullName>
    </submittedName>
</protein>
<reference evidence="5" key="1">
    <citation type="journal article" date="2019" name="Int. J. Syst. Evol. Microbiol.">
        <title>The Global Catalogue of Microorganisms (GCM) 10K type strain sequencing project: providing services to taxonomists for standard genome sequencing and annotation.</title>
        <authorList>
            <consortium name="The Broad Institute Genomics Platform"/>
            <consortium name="The Broad Institute Genome Sequencing Center for Infectious Disease"/>
            <person name="Wu L."/>
            <person name="Ma J."/>
        </authorList>
    </citation>
    <scope>NUCLEOTIDE SEQUENCE [LARGE SCALE GENOMIC DNA]</scope>
    <source>
        <strain evidence="5">CCUG 52468</strain>
    </source>
</reference>
<accession>A0ABW3RIV3</accession>
<dbReference type="PROSITE" id="PS51186">
    <property type="entry name" value="GNAT"/>
    <property type="match status" value="1"/>
</dbReference>
<dbReference type="SUPFAM" id="SSF55729">
    <property type="entry name" value="Acyl-CoA N-acyltransferases (Nat)"/>
    <property type="match status" value="1"/>
</dbReference>
<name>A0ABW3RIV3_9SPHI</name>
<dbReference type="PANTHER" id="PTHR43072">
    <property type="entry name" value="N-ACETYLTRANSFERASE"/>
    <property type="match status" value="1"/>
</dbReference>
<organism evidence="4 5">
    <name type="scientific">Sphingobacterium daejeonense</name>
    <dbReference type="NCBI Taxonomy" id="371142"/>
    <lineage>
        <taxon>Bacteria</taxon>
        <taxon>Pseudomonadati</taxon>
        <taxon>Bacteroidota</taxon>
        <taxon>Sphingobacteriia</taxon>
        <taxon>Sphingobacteriales</taxon>
        <taxon>Sphingobacteriaceae</taxon>
        <taxon>Sphingobacterium</taxon>
    </lineage>
</organism>
<feature type="domain" description="N-acetyltransferase" evidence="3">
    <location>
        <begin position="3"/>
        <end position="152"/>
    </location>
</feature>